<dbReference type="Gene3D" id="3.30.420.10">
    <property type="entry name" value="Ribonuclease H-like superfamily/Ribonuclease H"/>
    <property type="match status" value="1"/>
</dbReference>
<protein>
    <submittedName>
        <fullName evidence="3">Transposase</fullName>
    </submittedName>
</protein>
<evidence type="ECO:0000313" key="4">
    <source>
        <dbReference type="Proteomes" id="UP001057868"/>
    </source>
</evidence>
<gene>
    <name evidence="3" type="ORF">CFOLD11_04800</name>
</gene>
<comment type="caution">
    <text evidence="3">The sequence shown here is derived from an EMBL/GenBank/DDBJ whole genome shotgun (WGS) entry which is preliminary data.</text>
</comment>
<dbReference type="InterPro" id="IPR048020">
    <property type="entry name" value="Transpos_IS3"/>
</dbReference>
<dbReference type="InterPro" id="IPR012337">
    <property type="entry name" value="RNaseH-like_sf"/>
</dbReference>
<dbReference type="PROSITE" id="PS50994">
    <property type="entry name" value="INTEGRASE"/>
    <property type="match status" value="1"/>
</dbReference>
<dbReference type="GO" id="GO:0015074">
    <property type="term" value="P:DNA integration"/>
    <property type="evidence" value="ECO:0007669"/>
    <property type="project" value="InterPro"/>
</dbReference>
<proteinExistence type="predicted"/>
<organism evidence="3 4">
    <name type="scientific">Clostridium folliculivorans</name>
    <dbReference type="NCBI Taxonomy" id="2886038"/>
    <lineage>
        <taxon>Bacteria</taxon>
        <taxon>Bacillati</taxon>
        <taxon>Bacillota</taxon>
        <taxon>Clostridia</taxon>
        <taxon>Eubacteriales</taxon>
        <taxon>Clostridiaceae</taxon>
        <taxon>Clostridium</taxon>
    </lineage>
</organism>
<dbReference type="InterPro" id="IPR036397">
    <property type="entry name" value="RNaseH_sf"/>
</dbReference>
<feature type="domain" description="Integrase catalytic" evidence="2">
    <location>
        <begin position="89"/>
        <end position="264"/>
    </location>
</feature>
<sequence>MGVSRSGYYKYLDHKPSQRDLENAALKEIIKEIFDEHKGRYGSIRIGKVLNERGIYANRKRISRLMREMNLCPKGTRYNYKKYNLKNRGEERPNLLNQMFLTDAKNKIWVGDITYIPTKKGTLYLSVFVDLFSRKVVGWSMGNRMKDNLVIEAFLQAYGKERPETGLIVHTDQGSQYTGGNFRAILSKHGAKHSNSRKGNPYDNAVMESFYRTIKRELIQGAHYATPEQAQKEIFKYIELYYNTKRIHSSLGYLSPSQFEKQNS</sequence>
<evidence type="ECO:0000313" key="3">
    <source>
        <dbReference type="EMBL" id="GKU23654.1"/>
    </source>
</evidence>
<dbReference type="InterPro" id="IPR025948">
    <property type="entry name" value="HTH-like_dom"/>
</dbReference>
<dbReference type="NCBIfam" id="NF033516">
    <property type="entry name" value="transpos_IS3"/>
    <property type="match status" value="1"/>
</dbReference>
<reference evidence="3" key="1">
    <citation type="journal article" date="2023" name="Int. J. Syst. Evol. Microbiol.">
        <title>&lt;i&gt;Clostridium folliculivorans&lt;/i&gt; sp. nov., isolated from soil samples of an organic paddy in Japan.</title>
        <authorList>
            <person name="Tazawa J."/>
            <person name="Kobayashi H."/>
            <person name="Tanizawa Y."/>
            <person name="Uchino A."/>
            <person name="Tanaka F."/>
            <person name="Urashima Y."/>
            <person name="Miura S."/>
            <person name="Sakamoto M."/>
            <person name="Ohkuma M."/>
            <person name="Tohno M."/>
        </authorList>
    </citation>
    <scope>NUCLEOTIDE SEQUENCE</scope>
    <source>
        <strain evidence="3">D1-1</strain>
    </source>
</reference>
<accession>A0A9W6D913</accession>
<dbReference type="Proteomes" id="UP001057868">
    <property type="component" value="Unassembled WGS sequence"/>
</dbReference>
<evidence type="ECO:0000259" key="2">
    <source>
        <dbReference type="PROSITE" id="PS50994"/>
    </source>
</evidence>
<evidence type="ECO:0000256" key="1">
    <source>
        <dbReference type="ARBA" id="ARBA00002286"/>
    </source>
</evidence>
<name>A0A9W6D913_9CLOT</name>
<dbReference type="EMBL" id="BQXY01000001">
    <property type="protein sequence ID" value="GKU23654.1"/>
    <property type="molecule type" value="Genomic_DNA"/>
</dbReference>
<dbReference type="Pfam" id="PF00665">
    <property type="entry name" value="rve"/>
    <property type="match status" value="1"/>
</dbReference>
<dbReference type="AlphaFoldDB" id="A0A9W6D913"/>
<dbReference type="PANTHER" id="PTHR46889">
    <property type="entry name" value="TRANSPOSASE INSF FOR INSERTION SEQUENCE IS3B-RELATED"/>
    <property type="match status" value="1"/>
</dbReference>
<keyword evidence="4" id="KW-1185">Reference proteome</keyword>
<dbReference type="PANTHER" id="PTHR46889:SF7">
    <property type="entry name" value="TRANSPOSASE FOR INSERTION SEQUENCE ELEMENT IS904"/>
    <property type="match status" value="1"/>
</dbReference>
<dbReference type="GO" id="GO:0003676">
    <property type="term" value="F:nucleic acid binding"/>
    <property type="evidence" value="ECO:0007669"/>
    <property type="project" value="InterPro"/>
</dbReference>
<dbReference type="InterPro" id="IPR001584">
    <property type="entry name" value="Integrase_cat-core"/>
</dbReference>
<dbReference type="Pfam" id="PF13333">
    <property type="entry name" value="rve_2"/>
    <property type="match status" value="1"/>
</dbReference>
<dbReference type="InterPro" id="IPR050900">
    <property type="entry name" value="Transposase_IS3/IS150/IS904"/>
</dbReference>
<dbReference type="Pfam" id="PF13276">
    <property type="entry name" value="HTH_21"/>
    <property type="match status" value="1"/>
</dbReference>
<dbReference type="SUPFAM" id="SSF53098">
    <property type="entry name" value="Ribonuclease H-like"/>
    <property type="match status" value="1"/>
</dbReference>
<comment type="function">
    <text evidence="1">Involved in the transposition of the insertion sequence.</text>
</comment>